<protein>
    <submittedName>
        <fullName evidence="2">Uncharacterized protein</fullName>
    </submittedName>
</protein>
<gene>
    <name evidence="2" type="ORF">TSYNT_141</name>
</gene>
<organism evidence="2">
    <name type="scientific">Tepidanaerobacter syntrophicus</name>
    <dbReference type="NCBI Taxonomy" id="224999"/>
    <lineage>
        <taxon>Bacteria</taxon>
        <taxon>Bacillati</taxon>
        <taxon>Bacillota</taxon>
        <taxon>Clostridia</taxon>
        <taxon>Thermosediminibacterales</taxon>
        <taxon>Tepidanaerobacteraceae</taxon>
        <taxon>Tepidanaerobacter</taxon>
    </lineage>
</organism>
<dbReference type="EMBL" id="DF976995">
    <property type="protein sequence ID" value="GAQ24057.1"/>
    <property type="molecule type" value="Genomic_DNA"/>
</dbReference>
<dbReference type="STRING" id="224999.GCA_001485475_00040"/>
<sequence length="32" mass="3278">MNMAEKKINAGGAGNDGQNTKGPAEPKIYKSG</sequence>
<evidence type="ECO:0000256" key="1">
    <source>
        <dbReference type="SAM" id="MobiDB-lite"/>
    </source>
</evidence>
<name>A0A0U9HBD6_9FIRM</name>
<proteinExistence type="predicted"/>
<feature type="region of interest" description="Disordered" evidence="1">
    <location>
        <begin position="1"/>
        <end position="32"/>
    </location>
</feature>
<evidence type="ECO:0000313" key="2">
    <source>
        <dbReference type="EMBL" id="GAQ24057.1"/>
    </source>
</evidence>
<dbReference type="Proteomes" id="UP000062160">
    <property type="component" value="Unassembled WGS sequence"/>
</dbReference>
<evidence type="ECO:0000313" key="3">
    <source>
        <dbReference type="Proteomes" id="UP000062160"/>
    </source>
</evidence>
<accession>A0A0U9HBD6</accession>
<keyword evidence="3" id="KW-1185">Reference proteome</keyword>
<reference evidence="2" key="1">
    <citation type="journal article" date="2016" name="Genome Announc.">
        <title>Draft Genome Sequence of the Syntrophic Lactate-Degrading Bacterium Tepidanaerobacter syntrophicus JLT.</title>
        <authorList>
            <person name="Matsuura N."/>
            <person name="Ohashi A."/>
            <person name="Tourlousse D.M."/>
            <person name="Sekiguchi Y."/>
        </authorList>
    </citation>
    <scope>NUCLEOTIDE SEQUENCE [LARGE SCALE GENOMIC DNA]</scope>
    <source>
        <strain evidence="2">JL</strain>
    </source>
</reference>
<dbReference type="AlphaFoldDB" id="A0A0U9HBD6"/>